<dbReference type="Proteomes" id="UP000630923">
    <property type="component" value="Unassembled WGS sequence"/>
</dbReference>
<dbReference type="GO" id="GO:0051301">
    <property type="term" value="P:cell division"/>
    <property type="evidence" value="ECO:0007669"/>
    <property type="project" value="UniProtKB-KW"/>
</dbReference>
<feature type="domain" description="Tyr recombinase" evidence="10">
    <location>
        <begin position="135"/>
        <end position="329"/>
    </location>
</feature>
<dbReference type="Gene3D" id="1.10.443.10">
    <property type="entry name" value="Intergrase catalytic core"/>
    <property type="match status" value="1"/>
</dbReference>
<comment type="similarity">
    <text evidence="9">Belongs to the 'phage' integrase family. XerC subfamily.</text>
</comment>
<keyword evidence="4 9" id="KW-0159">Chromosome partition</keyword>
<evidence type="ECO:0000313" key="13">
    <source>
        <dbReference type="Proteomes" id="UP000630923"/>
    </source>
</evidence>
<dbReference type="InterPro" id="IPR013762">
    <property type="entry name" value="Integrase-like_cat_sf"/>
</dbReference>
<evidence type="ECO:0000256" key="4">
    <source>
        <dbReference type="ARBA" id="ARBA00022829"/>
    </source>
</evidence>
<dbReference type="InterPro" id="IPR023009">
    <property type="entry name" value="Tyrosine_recombinase_XerC/XerD"/>
</dbReference>
<keyword evidence="13" id="KW-1185">Reference proteome</keyword>
<dbReference type="PANTHER" id="PTHR30349">
    <property type="entry name" value="PHAGE INTEGRASE-RELATED"/>
    <property type="match status" value="1"/>
</dbReference>
<keyword evidence="6 9" id="KW-0238">DNA-binding</keyword>
<dbReference type="InterPro" id="IPR044068">
    <property type="entry name" value="CB"/>
</dbReference>
<keyword evidence="5 9" id="KW-0229">DNA integration</keyword>
<dbReference type="AlphaFoldDB" id="A0A919ARE7"/>
<dbReference type="SUPFAM" id="SSF56349">
    <property type="entry name" value="DNA breaking-rejoining enzymes"/>
    <property type="match status" value="1"/>
</dbReference>
<comment type="caution">
    <text evidence="12">The sequence shown here is derived from an EMBL/GenBank/DDBJ whole genome shotgun (WGS) entry which is preliminary data.</text>
</comment>
<keyword evidence="7 9" id="KW-0233">DNA recombination</keyword>
<dbReference type="InterPro" id="IPR010998">
    <property type="entry name" value="Integrase_recombinase_N"/>
</dbReference>
<dbReference type="GO" id="GO:0006313">
    <property type="term" value="P:DNA transposition"/>
    <property type="evidence" value="ECO:0007669"/>
    <property type="project" value="UniProtKB-UniRule"/>
</dbReference>
<evidence type="ECO:0000259" key="10">
    <source>
        <dbReference type="PROSITE" id="PS51898"/>
    </source>
</evidence>
<reference evidence="12" key="2">
    <citation type="submission" date="2020-09" db="EMBL/GenBank/DDBJ databases">
        <authorList>
            <person name="Sun Q."/>
            <person name="Kim S."/>
        </authorList>
    </citation>
    <scope>NUCLEOTIDE SEQUENCE</scope>
    <source>
        <strain evidence="12">KCTC 42590</strain>
    </source>
</reference>
<evidence type="ECO:0000256" key="9">
    <source>
        <dbReference type="HAMAP-Rule" id="MF_01808"/>
    </source>
</evidence>
<dbReference type="Pfam" id="PF00589">
    <property type="entry name" value="Phage_integrase"/>
    <property type="match status" value="1"/>
</dbReference>
<dbReference type="GO" id="GO:0009037">
    <property type="term" value="F:tyrosine-based site-specific recombinase activity"/>
    <property type="evidence" value="ECO:0007669"/>
    <property type="project" value="UniProtKB-UniRule"/>
</dbReference>
<dbReference type="GO" id="GO:0003677">
    <property type="term" value="F:DNA binding"/>
    <property type="evidence" value="ECO:0007669"/>
    <property type="project" value="UniProtKB-UniRule"/>
</dbReference>
<dbReference type="PANTHER" id="PTHR30349:SF90">
    <property type="entry name" value="TYROSINE RECOMBINASE XERD"/>
    <property type="match status" value="1"/>
</dbReference>
<evidence type="ECO:0000256" key="5">
    <source>
        <dbReference type="ARBA" id="ARBA00022908"/>
    </source>
</evidence>
<evidence type="ECO:0000256" key="3">
    <source>
        <dbReference type="ARBA" id="ARBA00022618"/>
    </source>
</evidence>
<dbReference type="InterPro" id="IPR050090">
    <property type="entry name" value="Tyrosine_recombinase_XerCD"/>
</dbReference>
<dbReference type="RefSeq" id="WP_191251031.1">
    <property type="nucleotide sequence ID" value="NZ_BNCI01000001.1"/>
</dbReference>
<dbReference type="PROSITE" id="PS51898">
    <property type="entry name" value="TYR_RECOMBINASE"/>
    <property type="match status" value="1"/>
</dbReference>
<evidence type="ECO:0000256" key="8">
    <source>
        <dbReference type="ARBA" id="ARBA00023306"/>
    </source>
</evidence>
<evidence type="ECO:0000256" key="7">
    <source>
        <dbReference type="ARBA" id="ARBA00023172"/>
    </source>
</evidence>
<feature type="active site" description="O-(3'-phospho-DNA)-tyrosine intermediate" evidence="9">
    <location>
        <position position="316"/>
    </location>
</feature>
<dbReference type="GO" id="GO:0007059">
    <property type="term" value="P:chromosome segregation"/>
    <property type="evidence" value="ECO:0007669"/>
    <property type="project" value="UniProtKB-UniRule"/>
</dbReference>
<evidence type="ECO:0000256" key="1">
    <source>
        <dbReference type="ARBA" id="ARBA00004496"/>
    </source>
</evidence>
<feature type="active site" evidence="9">
    <location>
        <position position="307"/>
    </location>
</feature>
<protein>
    <recommendedName>
        <fullName evidence="9">Tyrosine recombinase XerC</fullName>
    </recommendedName>
</protein>
<accession>A0A919ARE7</accession>
<feature type="active site" evidence="9">
    <location>
        <position position="284"/>
    </location>
</feature>
<keyword evidence="3 9" id="KW-0132">Cell division</keyword>
<sequence length="335" mass="36789">MTKNKNITPVSLLSEDQGGSATSELATLLASWHRYLTSEKRVSPHTLSNYSRDVGYFVAFLHSHLGGTVRIADLASLGIRDFRSFLAARRRDGVSNATVARTLSSVRNLFRYLDRAEGIRNDAIAAIEAPKLPHKVPRPLSEKDAQKVLEIAGKPDAHSGDAAKTADSITDWTGLRDAAILTLLYGCGLRISEALGMNVGDIPEGDTMRIIGKRRKERLVPILPIVRQAVDAYVKACPYVLEHGQPLFIGVRGNRMNARTVQLLMERIRGKLGLPDSATPHALRHSFATHLLGRGGDLRTIQELLGHADLASTQVYTEVDAARIQDIYSKAFRRA</sequence>
<comment type="function">
    <text evidence="9">Site-specific tyrosine recombinase, which acts by catalyzing the cutting and rejoining of the recombining DNA molecules. The XerC-XerD complex is essential to convert dimers of the bacterial chromosome into monomers to permit their segregation at cell division. It also contributes to the segregational stability of plasmids.</text>
</comment>
<evidence type="ECO:0000256" key="2">
    <source>
        <dbReference type="ARBA" id="ARBA00022490"/>
    </source>
</evidence>
<comment type="subcellular location">
    <subcellularLocation>
        <location evidence="1 9">Cytoplasm</location>
    </subcellularLocation>
</comment>
<dbReference type="PROSITE" id="PS51900">
    <property type="entry name" value="CB"/>
    <property type="match status" value="1"/>
</dbReference>
<feature type="active site" evidence="9">
    <location>
        <position position="281"/>
    </location>
</feature>
<name>A0A919ARE7_9PROT</name>
<reference evidence="12" key="1">
    <citation type="journal article" date="2014" name="Int. J. Syst. Evol. Microbiol.">
        <title>Complete genome sequence of Corynebacterium casei LMG S-19264T (=DSM 44701T), isolated from a smear-ripened cheese.</title>
        <authorList>
            <consortium name="US DOE Joint Genome Institute (JGI-PGF)"/>
            <person name="Walter F."/>
            <person name="Albersmeier A."/>
            <person name="Kalinowski J."/>
            <person name="Ruckert C."/>
        </authorList>
    </citation>
    <scope>NUCLEOTIDE SEQUENCE</scope>
    <source>
        <strain evidence="12">KCTC 42590</strain>
    </source>
</reference>
<feature type="active site" evidence="9">
    <location>
        <position position="213"/>
    </location>
</feature>
<dbReference type="EMBL" id="BNCI01000001">
    <property type="protein sequence ID" value="GHF19706.1"/>
    <property type="molecule type" value="Genomic_DNA"/>
</dbReference>
<comment type="subunit">
    <text evidence="9">Forms a cyclic heterotetrameric complex composed of two molecules of XerC and two molecules of XerD.</text>
</comment>
<dbReference type="InterPro" id="IPR002104">
    <property type="entry name" value="Integrase_catalytic"/>
</dbReference>
<dbReference type="InterPro" id="IPR011010">
    <property type="entry name" value="DNA_brk_join_enz"/>
</dbReference>
<evidence type="ECO:0000313" key="12">
    <source>
        <dbReference type="EMBL" id="GHF19706.1"/>
    </source>
</evidence>
<dbReference type="GO" id="GO:0005737">
    <property type="term" value="C:cytoplasm"/>
    <property type="evidence" value="ECO:0007669"/>
    <property type="project" value="UniProtKB-SubCell"/>
</dbReference>
<evidence type="ECO:0000259" key="11">
    <source>
        <dbReference type="PROSITE" id="PS51900"/>
    </source>
</evidence>
<keyword evidence="2 9" id="KW-0963">Cytoplasm</keyword>
<proteinExistence type="inferred from homology"/>
<dbReference type="InterPro" id="IPR004107">
    <property type="entry name" value="Integrase_SAM-like_N"/>
</dbReference>
<dbReference type="Gene3D" id="1.10.150.130">
    <property type="match status" value="1"/>
</dbReference>
<keyword evidence="8 9" id="KW-0131">Cell cycle</keyword>
<dbReference type="Pfam" id="PF02899">
    <property type="entry name" value="Phage_int_SAM_1"/>
    <property type="match status" value="1"/>
</dbReference>
<feature type="domain" description="Core-binding (CB)" evidence="11">
    <location>
        <begin position="23"/>
        <end position="114"/>
    </location>
</feature>
<organism evidence="12 13">
    <name type="scientific">Kordiimonas sediminis</name>
    <dbReference type="NCBI Taxonomy" id="1735581"/>
    <lineage>
        <taxon>Bacteria</taxon>
        <taxon>Pseudomonadati</taxon>
        <taxon>Pseudomonadota</taxon>
        <taxon>Alphaproteobacteria</taxon>
        <taxon>Kordiimonadales</taxon>
        <taxon>Kordiimonadaceae</taxon>
        <taxon>Kordiimonas</taxon>
    </lineage>
</organism>
<evidence type="ECO:0000256" key="6">
    <source>
        <dbReference type="ARBA" id="ARBA00023125"/>
    </source>
</evidence>
<gene>
    <name evidence="9 12" type="primary">xerC</name>
    <name evidence="12" type="ORF">GCM10017044_13080</name>
</gene>
<feature type="active site" evidence="9">
    <location>
        <position position="190"/>
    </location>
</feature>
<dbReference type="HAMAP" id="MF_01808">
    <property type="entry name" value="Recomb_XerC_XerD"/>
    <property type="match status" value="1"/>
</dbReference>